<protein>
    <submittedName>
        <fullName evidence="1">Uncharacterized protein</fullName>
    </submittedName>
</protein>
<name>A0A0F9PP06_9ZZZZ</name>
<proteinExistence type="predicted"/>
<sequence length="53" mass="6268">MEKWIVNIYTCITFINYNPQDNKKKCSAKPKNTEAKIILITESRIDNSLPYFE</sequence>
<accession>A0A0F9PP06</accession>
<comment type="caution">
    <text evidence="1">The sequence shown here is derived from an EMBL/GenBank/DDBJ whole genome shotgun (WGS) entry which is preliminary data.</text>
</comment>
<dbReference type="AlphaFoldDB" id="A0A0F9PP06"/>
<gene>
    <name evidence="1" type="ORF">LCGC14_0802870</name>
</gene>
<reference evidence="1" key="1">
    <citation type="journal article" date="2015" name="Nature">
        <title>Complex archaea that bridge the gap between prokaryotes and eukaryotes.</title>
        <authorList>
            <person name="Spang A."/>
            <person name="Saw J.H."/>
            <person name="Jorgensen S.L."/>
            <person name="Zaremba-Niedzwiedzka K."/>
            <person name="Martijn J."/>
            <person name="Lind A.E."/>
            <person name="van Eijk R."/>
            <person name="Schleper C."/>
            <person name="Guy L."/>
            <person name="Ettema T.J."/>
        </authorList>
    </citation>
    <scope>NUCLEOTIDE SEQUENCE</scope>
</reference>
<dbReference type="EMBL" id="LAZR01002170">
    <property type="protein sequence ID" value="KKN33530.1"/>
    <property type="molecule type" value="Genomic_DNA"/>
</dbReference>
<evidence type="ECO:0000313" key="1">
    <source>
        <dbReference type="EMBL" id="KKN33530.1"/>
    </source>
</evidence>
<organism evidence="1">
    <name type="scientific">marine sediment metagenome</name>
    <dbReference type="NCBI Taxonomy" id="412755"/>
    <lineage>
        <taxon>unclassified sequences</taxon>
        <taxon>metagenomes</taxon>
        <taxon>ecological metagenomes</taxon>
    </lineage>
</organism>